<comment type="function">
    <text evidence="7">Activator of cell division through the inhibition of FtsZ GTPase activity, therefore promoting FtsZ assembly into bundles of protofilaments necessary for the formation of the division Z ring. It is recruited early at mid-cell but it is not essential for cell division.</text>
</comment>
<dbReference type="InterPro" id="IPR042233">
    <property type="entry name" value="Cell_div_ZapA_N"/>
</dbReference>
<evidence type="ECO:0000256" key="9">
    <source>
        <dbReference type="ARBA" id="ARBA00033158"/>
    </source>
</evidence>
<dbReference type="SUPFAM" id="SSF102829">
    <property type="entry name" value="Cell division protein ZapA-like"/>
    <property type="match status" value="1"/>
</dbReference>
<name>G2KPJ5_MICAA</name>
<keyword evidence="6" id="KW-0131">Cell cycle</keyword>
<evidence type="ECO:0000256" key="4">
    <source>
        <dbReference type="ARBA" id="ARBA00022618"/>
    </source>
</evidence>
<dbReference type="Pfam" id="PF05164">
    <property type="entry name" value="ZapA"/>
    <property type="match status" value="1"/>
</dbReference>
<dbReference type="GO" id="GO:0030428">
    <property type="term" value="C:cell septum"/>
    <property type="evidence" value="ECO:0007669"/>
    <property type="project" value="TreeGrafter"/>
</dbReference>
<comment type="subcellular location">
    <subcellularLocation>
        <location evidence="1">Cytoplasm</location>
    </subcellularLocation>
</comment>
<evidence type="ECO:0000313" key="10">
    <source>
        <dbReference type="EMBL" id="AEP09495.1"/>
    </source>
</evidence>
<evidence type="ECO:0000256" key="6">
    <source>
        <dbReference type="ARBA" id="ARBA00023306"/>
    </source>
</evidence>
<keyword evidence="3" id="KW-0963">Cytoplasm</keyword>
<protein>
    <recommendedName>
        <fullName evidence="2">Cell division protein ZapA</fullName>
    </recommendedName>
    <alternativeName>
        <fullName evidence="9">Z ring-associated protein ZapA</fullName>
    </alternativeName>
</protein>
<dbReference type="InterPro" id="IPR036192">
    <property type="entry name" value="Cell_div_ZapA-like_sf"/>
</dbReference>
<evidence type="ECO:0000256" key="2">
    <source>
        <dbReference type="ARBA" id="ARBA00015195"/>
    </source>
</evidence>
<evidence type="ECO:0000313" key="11">
    <source>
        <dbReference type="Proteomes" id="UP000009286"/>
    </source>
</evidence>
<evidence type="ECO:0000256" key="3">
    <source>
        <dbReference type="ARBA" id="ARBA00022490"/>
    </source>
</evidence>
<dbReference type="GO" id="GO:0032153">
    <property type="term" value="C:cell division site"/>
    <property type="evidence" value="ECO:0007669"/>
    <property type="project" value="TreeGrafter"/>
</dbReference>
<dbReference type="GO" id="GO:0005829">
    <property type="term" value="C:cytosol"/>
    <property type="evidence" value="ECO:0007669"/>
    <property type="project" value="TreeGrafter"/>
</dbReference>
<evidence type="ECO:0000256" key="1">
    <source>
        <dbReference type="ARBA" id="ARBA00004496"/>
    </source>
</evidence>
<dbReference type="PANTHER" id="PTHR34981">
    <property type="entry name" value="CELL DIVISION PROTEIN ZAPA"/>
    <property type="match status" value="1"/>
</dbReference>
<gene>
    <name evidence="10" type="ordered locus">MICA_1172</name>
</gene>
<dbReference type="GO" id="GO:0043093">
    <property type="term" value="P:FtsZ-dependent cytokinesis"/>
    <property type="evidence" value="ECO:0007669"/>
    <property type="project" value="TreeGrafter"/>
</dbReference>
<dbReference type="Proteomes" id="UP000009286">
    <property type="component" value="Chromosome"/>
</dbReference>
<proteinExistence type="predicted"/>
<dbReference type="RefSeq" id="WP_014102718.1">
    <property type="nucleotide sequence ID" value="NC_016026.1"/>
</dbReference>
<keyword evidence="4 10" id="KW-0132">Cell division</keyword>
<dbReference type="OrthoDB" id="9797575at2"/>
<dbReference type="GO" id="GO:0000917">
    <property type="term" value="P:division septum assembly"/>
    <property type="evidence" value="ECO:0007669"/>
    <property type="project" value="UniProtKB-KW"/>
</dbReference>
<dbReference type="STRING" id="856793.MICA_1172"/>
<dbReference type="InterPro" id="IPR007838">
    <property type="entry name" value="Cell_div_ZapA-like"/>
</dbReference>
<accession>G2KPJ5</accession>
<dbReference type="eggNOG" id="COG3027">
    <property type="taxonomic scope" value="Bacteria"/>
</dbReference>
<dbReference type="PANTHER" id="PTHR34981:SF1">
    <property type="entry name" value="CELL DIVISION PROTEIN ZAPA"/>
    <property type="match status" value="1"/>
</dbReference>
<dbReference type="AlphaFoldDB" id="G2KPJ5"/>
<dbReference type="KEGG" id="mai:MICA_1172"/>
<dbReference type="HOGENOM" id="CLU_133828_2_0_5"/>
<dbReference type="Gene3D" id="3.30.160.880">
    <property type="entry name" value="Cell division protein ZapA protomer, N-terminal domain"/>
    <property type="match status" value="1"/>
</dbReference>
<dbReference type="GO" id="GO:0000921">
    <property type="term" value="P:septin ring assembly"/>
    <property type="evidence" value="ECO:0007669"/>
    <property type="project" value="TreeGrafter"/>
</dbReference>
<keyword evidence="11" id="KW-1185">Reference proteome</keyword>
<reference evidence="10 11" key="1">
    <citation type="journal article" date="2011" name="BMC Genomics">
        <title>Genomic insights into an obligate epibiotic bacterial predator: Micavibrio aeruginosavorus ARL-13.</title>
        <authorList>
            <person name="Wang Z."/>
            <person name="Kadouri D."/>
            <person name="Wu M."/>
        </authorList>
    </citation>
    <scope>NUCLEOTIDE SEQUENCE [LARGE SCALE GENOMIC DNA]</scope>
    <source>
        <strain evidence="10 11">ARL-13</strain>
    </source>
</reference>
<dbReference type="EMBL" id="CP002382">
    <property type="protein sequence ID" value="AEP09495.1"/>
    <property type="molecule type" value="Genomic_DNA"/>
</dbReference>
<keyword evidence="5" id="KW-0717">Septation</keyword>
<sequence length="117" mass="12765">MAEVSLAIHGKTYGIACDDGQESRVRELGKYIDARMREIASAGAATNEPHLLVLTALVLADEVYDLRGALQAQMAAQHQQEMAHAAQMDSEEERQVVDAINHLAARIESVAARLQKI</sequence>
<evidence type="ECO:0000256" key="7">
    <source>
        <dbReference type="ARBA" id="ARBA00024910"/>
    </source>
</evidence>
<organism evidence="10 11">
    <name type="scientific">Micavibrio aeruginosavorus (strain ARL-13)</name>
    <dbReference type="NCBI Taxonomy" id="856793"/>
    <lineage>
        <taxon>Bacteria</taxon>
        <taxon>Pseudomonadati</taxon>
        <taxon>Bdellovibrionota</taxon>
        <taxon>Bdellovibrionia</taxon>
        <taxon>Bdellovibrionales</taxon>
        <taxon>Pseudobdellovibrionaceae</taxon>
        <taxon>Micavibrio</taxon>
    </lineage>
</organism>
<evidence type="ECO:0000256" key="8">
    <source>
        <dbReference type="ARBA" id="ARBA00026068"/>
    </source>
</evidence>
<comment type="subunit">
    <text evidence="8">Homodimer. Interacts with FtsZ.</text>
</comment>
<evidence type="ECO:0000256" key="5">
    <source>
        <dbReference type="ARBA" id="ARBA00023210"/>
    </source>
</evidence>